<dbReference type="InterPro" id="IPR001315">
    <property type="entry name" value="CARD"/>
</dbReference>
<gene>
    <name evidence="4" type="primary">CARD6</name>
</gene>
<feature type="region of interest" description="Disordered" evidence="1">
    <location>
        <begin position="882"/>
        <end position="1016"/>
    </location>
</feature>
<dbReference type="OrthoDB" id="9449373at2759"/>
<feature type="compositionally biased region" description="Low complexity" evidence="1">
    <location>
        <begin position="931"/>
        <end position="951"/>
    </location>
</feature>
<reference evidence="4" key="1">
    <citation type="submission" date="2025-08" db="UniProtKB">
        <authorList>
            <consortium name="RefSeq"/>
        </authorList>
    </citation>
    <scope>IDENTIFICATION</scope>
</reference>
<name>A0A8B7ALP1_ORYAF</name>
<dbReference type="PROSITE" id="PS50209">
    <property type="entry name" value="CARD"/>
    <property type="match status" value="1"/>
</dbReference>
<dbReference type="Pfam" id="PF25496">
    <property type="entry name" value="URGCP"/>
    <property type="match status" value="1"/>
</dbReference>
<feature type="region of interest" description="Disordered" evidence="1">
    <location>
        <begin position="675"/>
        <end position="697"/>
    </location>
</feature>
<dbReference type="Proteomes" id="UP000694850">
    <property type="component" value="Unplaced"/>
</dbReference>
<dbReference type="Gene3D" id="1.10.533.10">
    <property type="entry name" value="Death Domain, Fas"/>
    <property type="match status" value="1"/>
</dbReference>
<feature type="compositionally biased region" description="Polar residues" evidence="1">
    <location>
        <begin position="678"/>
        <end position="692"/>
    </location>
</feature>
<dbReference type="RefSeq" id="XP_007948729.1">
    <property type="nucleotide sequence ID" value="XM_007950538.1"/>
</dbReference>
<sequence>MATDTVPSEIIERERKKLLEILQQDPDSILDTLTSRKLISEEEYESLENITDPLKKSRKLLILVQKKGEVSCLHFLKYLVSTFPESAAIWNLNLRLEFLKQETVEPCQPVRINKNSDDAFFSGKKLPENPQVTVPFKEKGLLDMEISESFKDKKISDRETAFSSKEKNEKEYDTSKDSISHAVEDVEYEVPSAIAYLRDEQRYEETDDSLYLGKEEYLESVGYPEDAEATAEEKDSHGAEHVVYDGKEDSEYSETTGFSDEEQLYEESETGMLLEEKSMEERKKVFKEVLSCLNMDRSRKLLPDFVTQFSLDRGCNWTPETPGDLTWDFLMKVQDQDVTARDSILRHRVLSEDSKGELLTEMENLELRDIRTINPLDVLCATMLCSDSSLQCEVMSNMYQCQFALPLLLPDAENNRSILMLGAMKDIVKKQSAQSSGGSAEDTENFLVRIKMPVISFVRLQCCSFSKSRILNALLNLAQTKSHKTFLHQDSPVLVLPRQISDGLVEITWCFPDGDGLKENPSFFPRPVAVANLRGDLEHFWIQFGFLMEVSSAVFFFTDYLGEKEWNLLRFLGETAIEKCYFVLSPQARESEDAHIFQRILELKPSQLLFLEGEESGDRRKDIENLQAALWEVMCSSLRCLSVEDMASLARELGIQVDQDCETTQEIQVFHSEDMSGTAKSQGQQRHSQSKTPALMPMREPGVTCEVSQNPQNSCSTPVFMSPAQISLPLRPRIGGNFNQASRFMGSNICSEQMCKWVRPFAFHNTRAHSWNKGFGVRYFQPQRFYSGERVMTFSRTAQGCHWRHPRPISQHARHWTERPKSMGAFGKSGAVVSQGGHFHSLGSQPAGGVRKPQPGPGYAQGTQLPAATGTLRSTTSQIKDPHHQVFQPAGTIQKSIRPTSQHRPQKTKSGPSNPAFQTQPHSMSDSKLLPSFQSTSSQPKQPQPKVSQTVSSQYKSTQIKPTQPQPTYSNAPQSKPTQPKCSQSKSSQPRPSQPKSSLGSPSHTKVYSSRAGSRR</sequence>
<dbReference type="Pfam" id="PF00619">
    <property type="entry name" value="CARD"/>
    <property type="match status" value="1"/>
</dbReference>
<dbReference type="GO" id="GO:0042981">
    <property type="term" value="P:regulation of apoptotic process"/>
    <property type="evidence" value="ECO:0007669"/>
    <property type="project" value="InterPro"/>
</dbReference>
<dbReference type="CTD" id="84674"/>
<dbReference type="SUPFAM" id="SSF47986">
    <property type="entry name" value="DEATH domain"/>
    <property type="match status" value="1"/>
</dbReference>
<evidence type="ECO:0000313" key="4">
    <source>
        <dbReference type="RefSeq" id="XP_007948729.1"/>
    </source>
</evidence>
<dbReference type="AlphaFoldDB" id="A0A8B7ALP1"/>
<feature type="compositionally biased region" description="Low complexity" evidence="1">
    <location>
        <begin position="973"/>
        <end position="998"/>
    </location>
</feature>
<evidence type="ECO:0000259" key="2">
    <source>
        <dbReference type="PROSITE" id="PS50209"/>
    </source>
</evidence>
<dbReference type="GeneID" id="103205263"/>
<accession>A0A8B7ALP1</accession>
<dbReference type="InterPro" id="IPR057365">
    <property type="entry name" value="URGCP"/>
</dbReference>
<evidence type="ECO:0000313" key="3">
    <source>
        <dbReference type="Proteomes" id="UP000694850"/>
    </source>
</evidence>
<feature type="region of interest" description="Disordered" evidence="1">
    <location>
        <begin position="158"/>
        <end position="177"/>
    </location>
</feature>
<feature type="compositionally biased region" description="Polar residues" evidence="1">
    <location>
        <begin position="952"/>
        <end position="972"/>
    </location>
</feature>
<dbReference type="InterPro" id="IPR011029">
    <property type="entry name" value="DEATH-like_dom_sf"/>
</dbReference>
<keyword evidence="3" id="KW-1185">Reference proteome</keyword>
<evidence type="ECO:0000256" key="1">
    <source>
        <dbReference type="SAM" id="MobiDB-lite"/>
    </source>
</evidence>
<dbReference type="PANTHER" id="PTHR22797">
    <property type="entry name" value="CARD6/NUCLEOLAR PROTEIN 3"/>
    <property type="match status" value="1"/>
</dbReference>
<dbReference type="InterPro" id="IPR052685">
    <property type="entry name" value="Apoptosis_Repressor_CARD"/>
</dbReference>
<organism evidence="3 4">
    <name type="scientific">Orycteropus afer afer</name>
    <dbReference type="NCBI Taxonomy" id="1230840"/>
    <lineage>
        <taxon>Eukaryota</taxon>
        <taxon>Metazoa</taxon>
        <taxon>Chordata</taxon>
        <taxon>Craniata</taxon>
        <taxon>Vertebrata</taxon>
        <taxon>Euteleostomi</taxon>
        <taxon>Mammalia</taxon>
        <taxon>Eutheria</taxon>
        <taxon>Afrotheria</taxon>
        <taxon>Tubulidentata</taxon>
        <taxon>Orycteropodidae</taxon>
        <taxon>Orycteropus</taxon>
    </lineage>
</organism>
<feature type="compositionally biased region" description="Polar residues" evidence="1">
    <location>
        <begin position="891"/>
        <end position="926"/>
    </location>
</feature>
<feature type="region of interest" description="Disordered" evidence="1">
    <location>
        <begin position="834"/>
        <end position="865"/>
    </location>
</feature>
<dbReference type="CDD" id="cd01671">
    <property type="entry name" value="CARD"/>
    <property type="match status" value="1"/>
</dbReference>
<protein>
    <submittedName>
        <fullName evidence="4">Caspase recruitment domain-containing protein 6</fullName>
    </submittedName>
</protein>
<feature type="compositionally biased region" description="Polar residues" evidence="1">
    <location>
        <begin position="999"/>
        <end position="1016"/>
    </location>
</feature>
<dbReference type="SMART" id="SM00114">
    <property type="entry name" value="CARD"/>
    <property type="match status" value="1"/>
</dbReference>
<feature type="domain" description="CARD" evidence="2">
    <location>
        <begin position="3"/>
        <end position="79"/>
    </location>
</feature>
<proteinExistence type="predicted"/>
<dbReference type="PANTHER" id="PTHR22797:SF36">
    <property type="entry name" value="CASPASE RECRUITMENT DOMAIN-CONTAINING PROTEIN 6"/>
    <property type="match status" value="1"/>
</dbReference>